<proteinExistence type="inferred from homology"/>
<dbReference type="PANTHER" id="PTHR36510">
    <property type="entry name" value="GLUTAMATE--CYSTEINE LIGASE 2-RELATED"/>
    <property type="match status" value="1"/>
</dbReference>
<keyword evidence="1 5" id="KW-0436">Ligase</keyword>
<dbReference type="HOGENOM" id="CLU_044848_1_0_11"/>
<dbReference type="GO" id="GO:0042398">
    <property type="term" value="P:modified amino acid biosynthetic process"/>
    <property type="evidence" value="ECO:0007669"/>
    <property type="project" value="InterPro"/>
</dbReference>
<feature type="region of interest" description="Disordered" evidence="6">
    <location>
        <begin position="384"/>
        <end position="407"/>
    </location>
</feature>
<keyword evidence="3 5" id="KW-0067">ATP-binding</keyword>
<feature type="compositionally biased region" description="Basic and acidic residues" evidence="6">
    <location>
        <begin position="384"/>
        <end position="395"/>
    </location>
</feature>
<name>K9EBQ0_9ACTO</name>
<evidence type="ECO:0000256" key="3">
    <source>
        <dbReference type="ARBA" id="ARBA00022840"/>
    </source>
</evidence>
<comment type="catalytic activity">
    <reaction evidence="4 5">
        <text>L-cysteine + L-glutamate + ATP = gamma-L-glutamyl-L-cysteine + ADP + phosphate + H(+)</text>
        <dbReference type="Rhea" id="RHEA:13285"/>
        <dbReference type="ChEBI" id="CHEBI:15378"/>
        <dbReference type="ChEBI" id="CHEBI:29985"/>
        <dbReference type="ChEBI" id="CHEBI:30616"/>
        <dbReference type="ChEBI" id="CHEBI:35235"/>
        <dbReference type="ChEBI" id="CHEBI:43474"/>
        <dbReference type="ChEBI" id="CHEBI:58173"/>
        <dbReference type="ChEBI" id="CHEBI:456216"/>
        <dbReference type="EC" id="6.3.2.2"/>
    </reaction>
</comment>
<evidence type="ECO:0000256" key="5">
    <source>
        <dbReference type="HAMAP-Rule" id="MF_01609"/>
    </source>
</evidence>
<dbReference type="SUPFAM" id="SSF55931">
    <property type="entry name" value="Glutamine synthetase/guanido kinase"/>
    <property type="match status" value="1"/>
</dbReference>
<gene>
    <name evidence="7" type="ORF">HMPREF9233_01641</name>
</gene>
<dbReference type="Proteomes" id="UP000009888">
    <property type="component" value="Unassembled WGS sequence"/>
</dbReference>
<comment type="similarity">
    <text evidence="5">Belongs to the glutamate--cysteine ligase type 2 family. YbdK subfamily.</text>
</comment>
<dbReference type="GO" id="GO:0004357">
    <property type="term" value="F:glutamate-cysteine ligase activity"/>
    <property type="evidence" value="ECO:0007669"/>
    <property type="project" value="UniProtKB-EC"/>
</dbReference>
<keyword evidence="8" id="KW-1185">Reference proteome</keyword>
<dbReference type="STRING" id="202789.GCA_001457435_00463"/>
<dbReference type="PATRIC" id="fig|883066.3.peg.1703"/>
<dbReference type="Pfam" id="PF04107">
    <property type="entry name" value="GCS2"/>
    <property type="match status" value="1"/>
</dbReference>
<dbReference type="EC" id="6.3.2.2" evidence="5"/>
<dbReference type="EMBL" id="AGWL01000008">
    <property type="protein sequence ID" value="EKU94694.1"/>
    <property type="molecule type" value="Genomic_DNA"/>
</dbReference>
<keyword evidence="2 5" id="KW-0547">Nucleotide-binding</keyword>
<evidence type="ECO:0000256" key="2">
    <source>
        <dbReference type="ARBA" id="ARBA00022741"/>
    </source>
</evidence>
<dbReference type="NCBIfam" id="TIGR02050">
    <property type="entry name" value="gshA_cyan_rel"/>
    <property type="match status" value="1"/>
</dbReference>
<dbReference type="Gene3D" id="3.30.590.20">
    <property type="match status" value="1"/>
</dbReference>
<dbReference type="NCBIfam" id="NF010044">
    <property type="entry name" value="PRK13517.1-4"/>
    <property type="match status" value="1"/>
</dbReference>
<dbReference type="AlphaFoldDB" id="K9EBQ0"/>
<comment type="function">
    <text evidence="5">ATP-dependent carboxylate-amine ligase which exhibits weak glutamate--cysteine ligase activity.</text>
</comment>
<dbReference type="eggNOG" id="COG2170">
    <property type="taxonomic scope" value="Bacteria"/>
</dbReference>
<accession>K9EBQ0</accession>
<protein>
    <recommendedName>
        <fullName evidence="5">Putative glutamate--cysteine ligase 2</fullName>
        <ecNumber evidence="5">6.3.2.2</ecNumber>
    </recommendedName>
    <alternativeName>
        <fullName evidence="5">Gamma-glutamylcysteine synthetase 2</fullName>
        <shortName evidence="5">GCS 2</shortName>
        <shortName evidence="5">Gamma-GCS 2</shortName>
    </alternativeName>
</protein>
<evidence type="ECO:0000256" key="4">
    <source>
        <dbReference type="ARBA" id="ARBA00048819"/>
    </source>
</evidence>
<organism evidence="7 8">
    <name type="scientific">Actinobaculum massiliense ACS-171-V-Col2</name>
    <dbReference type="NCBI Taxonomy" id="883066"/>
    <lineage>
        <taxon>Bacteria</taxon>
        <taxon>Bacillati</taxon>
        <taxon>Actinomycetota</taxon>
        <taxon>Actinomycetes</taxon>
        <taxon>Actinomycetales</taxon>
        <taxon>Actinomycetaceae</taxon>
        <taxon>Actinobaculum</taxon>
    </lineage>
</organism>
<evidence type="ECO:0000313" key="8">
    <source>
        <dbReference type="Proteomes" id="UP000009888"/>
    </source>
</evidence>
<dbReference type="GO" id="GO:0005524">
    <property type="term" value="F:ATP binding"/>
    <property type="evidence" value="ECO:0007669"/>
    <property type="project" value="UniProtKB-KW"/>
</dbReference>
<dbReference type="InterPro" id="IPR050141">
    <property type="entry name" value="GCL_type2/YbdK_subfam"/>
</dbReference>
<evidence type="ECO:0000256" key="1">
    <source>
        <dbReference type="ARBA" id="ARBA00022598"/>
    </source>
</evidence>
<dbReference type="InterPro" id="IPR011793">
    <property type="entry name" value="YbdK"/>
</dbReference>
<dbReference type="InterPro" id="IPR014746">
    <property type="entry name" value="Gln_synth/guanido_kin_cat_dom"/>
</dbReference>
<dbReference type="PANTHER" id="PTHR36510:SF1">
    <property type="entry name" value="GLUTAMATE--CYSTEINE LIGASE 2-RELATED"/>
    <property type="match status" value="1"/>
</dbReference>
<comment type="caution">
    <text evidence="7">The sequence shown here is derived from an EMBL/GenBank/DDBJ whole genome shotgun (WGS) entry which is preliminary data.</text>
</comment>
<evidence type="ECO:0000313" key="7">
    <source>
        <dbReference type="EMBL" id="EKU94694.1"/>
    </source>
</evidence>
<dbReference type="NCBIfam" id="NF010042">
    <property type="entry name" value="PRK13517.1-2"/>
    <property type="match status" value="1"/>
</dbReference>
<dbReference type="HAMAP" id="MF_01609">
    <property type="entry name" value="Glu_cys_ligase_2"/>
    <property type="match status" value="1"/>
</dbReference>
<dbReference type="InterPro" id="IPR006336">
    <property type="entry name" value="GCS2"/>
</dbReference>
<sequence length="407" mass="46115">MEFNRSPRSTVGIEWELQLIDQDSYDLRQAGETVIQAVHGLPEDTSGIHREMLLNTVEIVSRPRRRVGEACEDLAGSLELLKSVTEPLRISLASSGTHPFANPVYQRITDSDRYAELVKRTQYWGRQMLIYGTHVHVGIEDSRKALPILSALLTRFAHLQALTAASPFWNAALTGYADNRAMVFQQLPTAGTPHQFERWEEIEEYAAGMQKTGIISNFDEVRWDIRPSPKFGTIEMRMCDAATNLAEICMVAALSQCLVEYYSRQLDAGKTLPKMPDWFISENKWRAARYGMDAILILDKEGNEELVTETLERMVRELEPISIELGCAEELAMVGEVLKLGAPYQRMLSISEQTRRYREAIVRFMIAEMEAGRPLDATTFVQHERESLEKAEPEKYQSLPTGAAAPR</sequence>
<evidence type="ECO:0000256" key="6">
    <source>
        <dbReference type="SAM" id="MobiDB-lite"/>
    </source>
</evidence>
<dbReference type="RefSeq" id="WP_007001846.1">
    <property type="nucleotide sequence ID" value="NZ_JH992956.1"/>
</dbReference>
<reference evidence="7 8" key="1">
    <citation type="submission" date="2012-09" db="EMBL/GenBank/DDBJ databases">
        <title>The Genome Sequence of Actinobaculum massiliae ACS-171-V-COL2.</title>
        <authorList>
            <consortium name="The Broad Institute Genome Sequencing Platform"/>
            <person name="Earl A."/>
            <person name="Ward D."/>
            <person name="Feldgarden M."/>
            <person name="Gevers D."/>
            <person name="Saerens B."/>
            <person name="Vaneechoutte M."/>
            <person name="Walker B."/>
            <person name="Young S.K."/>
            <person name="Zeng Q."/>
            <person name="Gargeya S."/>
            <person name="Fitzgerald M."/>
            <person name="Haas B."/>
            <person name="Abouelleil A."/>
            <person name="Alvarado L."/>
            <person name="Arachchi H.M."/>
            <person name="Berlin A."/>
            <person name="Chapman S.B."/>
            <person name="Goldberg J."/>
            <person name="Griggs A."/>
            <person name="Gujja S."/>
            <person name="Hansen M."/>
            <person name="Howarth C."/>
            <person name="Imamovic A."/>
            <person name="Larimer J."/>
            <person name="McCowen C."/>
            <person name="Montmayeur A."/>
            <person name="Murphy C."/>
            <person name="Neiman D."/>
            <person name="Pearson M."/>
            <person name="Priest M."/>
            <person name="Roberts A."/>
            <person name="Saif S."/>
            <person name="Shea T."/>
            <person name="Sisk P."/>
            <person name="Sykes S."/>
            <person name="Wortman J."/>
            <person name="Nusbaum C."/>
            <person name="Birren B."/>
        </authorList>
    </citation>
    <scope>NUCLEOTIDE SEQUENCE [LARGE SCALE GENOMIC DNA]</scope>
    <source>
        <strain evidence="8">ACS-171-V-Col2</strain>
    </source>
</reference>